<name>A0A4R4UFF9_9ACTN</name>
<sequence>MALGDRHDGQRDHHHPDDHPVLPRPETLRQGHRDHREQGVSFPAGFLWGAGTSAYQIEGHHGRGESVWDTFCRRPGAVEGGGDGSRACDSYLRWREDVELVKELGLRAYRFSTGWSRVMPDGVRPDPKALDHYERFVDALLEAGAEPVLTLNHWDMPAALTGGWAERATVAAFAAYTEAVAGRLADRVTWWITQNEPWIIALLGYQLGLHAPGVADLGTAVKAGHHVLLGHGAAADVLHAHPGVLAGSALSLFPCDPATGSEADRAAATGSDGYVNRWYLDPLLAGGYPADMRGHWERALGHGLDFIQDGDEAAIGGRSDFLGVNYYTRRVMAAAPPAPFPWRVVGPSGDVARTDEGWEINAGALRDLLTGLSRRFPRTPLMVTENGGVFGDTPAHDGQVHDNRRIAFLRDHVAAVGEAIDAGADVRGYLHWSLMDNFEWALGYRPRFGLVHVDYATGARTVKDSGRYYARLIAGGGAAPALPRIEAYG</sequence>
<evidence type="ECO:0000313" key="12">
    <source>
        <dbReference type="Proteomes" id="UP000295258"/>
    </source>
</evidence>
<feature type="region of interest" description="Disordered" evidence="10">
    <location>
        <begin position="1"/>
        <end position="36"/>
    </location>
</feature>
<dbReference type="SUPFAM" id="SSF51445">
    <property type="entry name" value="(Trans)glycosidases"/>
    <property type="match status" value="1"/>
</dbReference>
<feature type="binding site" evidence="8">
    <location>
        <position position="56"/>
    </location>
    <ligand>
        <name>substrate</name>
    </ligand>
</feature>
<keyword evidence="2 9" id="KW-0378">Hydrolase</keyword>
<keyword evidence="12" id="KW-1185">Reference proteome</keyword>
<dbReference type="AlphaFoldDB" id="A0A4R4UFF9"/>
<feature type="binding site" evidence="8">
    <location>
        <position position="195"/>
    </location>
    <ligand>
        <name>substrate</name>
    </ligand>
</feature>
<dbReference type="Pfam" id="PF00232">
    <property type="entry name" value="Glyco_hydro_1"/>
    <property type="match status" value="1"/>
</dbReference>
<proteinExistence type="inferred from homology"/>
<dbReference type="FunFam" id="3.20.20.80:FF:000004">
    <property type="entry name" value="Beta-glucosidase 6-phospho-beta-glucosidase"/>
    <property type="match status" value="1"/>
</dbReference>
<evidence type="ECO:0000256" key="10">
    <source>
        <dbReference type="SAM" id="MobiDB-lite"/>
    </source>
</evidence>
<feature type="binding site" evidence="8">
    <location>
        <begin position="439"/>
        <end position="440"/>
    </location>
    <ligand>
        <name>substrate</name>
    </ligand>
</feature>
<dbReference type="EC" id="3.2.1.21" evidence="9"/>
<evidence type="ECO:0000256" key="6">
    <source>
        <dbReference type="ARBA" id="ARBA00023326"/>
    </source>
</evidence>
<reference evidence="11 12" key="1">
    <citation type="submission" date="2019-03" db="EMBL/GenBank/DDBJ databases">
        <title>Draft genome sequences of novel Actinobacteria.</title>
        <authorList>
            <person name="Sahin N."/>
            <person name="Ay H."/>
            <person name="Saygin H."/>
        </authorList>
    </citation>
    <scope>NUCLEOTIDE SEQUENCE [LARGE SCALE GENOMIC DNA]</scope>
    <source>
        <strain evidence="11 12">KC310</strain>
    </source>
</reference>
<feature type="binding site" evidence="8">
    <location>
        <position position="327"/>
    </location>
    <ligand>
        <name>substrate</name>
    </ligand>
</feature>
<dbReference type="InterPro" id="IPR001360">
    <property type="entry name" value="Glyco_hydro_1"/>
</dbReference>
<comment type="caution">
    <text evidence="11">The sequence shown here is derived from an EMBL/GenBank/DDBJ whole genome shotgun (WGS) entry which is preliminary data.</text>
</comment>
<organism evidence="11 12">
    <name type="scientific">Nonomuraea deserti</name>
    <dbReference type="NCBI Taxonomy" id="1848322"/>
    <lineage>
        <taxon>Bacteria</taxon>
        <taxon>Bacillati</taxon>
        <taxon>Actinomycetota</taxon>
        <taxon>Actinomycetes</taxon>
        <taxon>Streptosporangiales</taxon>
        <taxon>Streptosporangiaceae</taxon>
        <taxon>Nonomuraea</taxon>
    </lineage>
</organism>
<feature type="binding site" evidence="8">
    <location>
        <position position="432"/>
    </location>
    <ligand>
        <name>substrate</name>
    </ligand>
</feature>
<feature type="active site" description="Proton donor" evidence="7">
    <location>
        <position position="196"/>
    </location>
</feature>
<dbReference type="GO" id="GO:0030245">
    <property type="term" value="P:cellulose catabolic process"/>
    <property type="evidence" value="ECO:0007669"/>
    <property type="project" value="UniProtKB-KW"/>
</dbReference>
<evidence type="ECO:0000256" key="5">
    <source>
        <dbReference type="ARBA" id="ARBA00023295"/>
    </source>
</evidence>
<dbReference type="Gene3D" id="3.20.20.80">
    <property type="entry name" value="Glycosidases"/>
    <property type="match status" value="1"/>
</dbReference>
<dbReference type="NCBIfam" id="TIGR03356">
    <property type="entry name" value="BGL"/>
    <property type="match status" value="1"/>
</dbReference>
<keyword evidence="5 9" id="KW-0326">Glycosidase</keyword>
<evidence type="ECO:0000256" key="3">
    <source>
        <dbReference type="ARBA" id="ARBA00023001"/>
    </source>
</evidence>
<dbReference type="GO" id="GO:0005829">
    <property type="term" value="C:cytosol"/>
    <property type="evidence" value="ECO:0007669"/>
    <property type="project" value="TreeGrafter"/>
</dbReference>
<keyword evidence="4" id="KW-0119">Carbohydrate metabolism</keyword>
<dbReference type="PRINTS" id="PR00131">
    <property type="entry name" value="GLHYDRLASE1"/>
</dbReference>
<dbReference type="Proteomes" id="UP000295258">
    <property type="component" value="Unassembled WGS sequence"/>
</dbReference>
<feature type="binding site" evidence="8">
    <location>
        <position position="153"/>
    </location>
    <ligand>
        <name>substrate</name>
    </ligand>
</feature>
<keyword evidence="3" id="KW-0136">Cellulose degradation</keyword>
<evidence type="ECO:0000256" key="4">
    <source>
        <dbReference type="ARBA" id="ARBA00023277"/>
    </source>
</evidence>
<evidence type="ECO:0000256" key="9">
    <source>
        <dbReference type="RuleBase" id="RU361175"/>
    </source>
</evidence>
<evidence type="ECO:0000313" key="11">
    <source>
        <dbReference type="EMBL" id="TDC90488.1"/>
    </source>
</evidence>
<comment type="catalytic activity">
    <reaction evidence="9">
        <text>Hydrolysis of terminal, non-reducing beta-D-glucosyl residues with release of beta-D-glucose.</text>
        <dbReference type="EC" id="3.2.1.21"/>
    </reaction>
</comment>
<protein>
    <recommendedName>
        <fullName evidence="9">Beta-glucosidase</fullName>
        <ecNumber evidence="9">3.2.1.21</ecNumber>
    </recommendedName>
</protein>
<evidence type="ECO:0000256" key="2">
    <source>
        <dbReference type="ARBA" id="ARBA00022801"/>
    </source>
</evidence>
<dbReference type="PANTHER" id="PTHR10353:SF36">
    <property type="entry name" value="LP05116P"/>
    <property type="match status" value="1"/>
</dbReference>
<dbReference type="GO" id="GO:0008422">
    <property type="term" value="F:beta-glucosidase activity"/>
    <property type="evidence" value="ECO:0007669"/>
    <property type="project" value="UniProtKB-EC"/>
</dbReference>
<accession>A0A4R4UFF9</accession>
<gene>
    <name evidence="11" type="ORF">E1292_43560</name>
</gene>
<keyword evidence="6" id="KW-0624">Polysaccharide degradation</keyword>
<dbReference type="EMBL" id="SMKO01000218">
    <property type="protein sequence ID" value="TDC90488.1"/>
    <property type="molecule type" value="Genomic_DNA"/>
</dbReference>
<evidence type="ECO:0000256" key="1">
    <source>
        <dbReference type="ARBA" id="ARBA00010838"/>
    </source>
</evidence>
<evidence type="ECO:0000256" key="8">
    <source>
        <dbReference type="PIRSR" id="PIRSR617736-2"/>
    </source>
</evidence>
<feature type="active site" description="Nucleophile" evidence="7">
    <location>
        <position position="385"/>
    </location>
</feature>
<dbReference type="InterPro" id="IPR017853">
    <property type="entry name" value="GH"/>
</dbReference>
<dbReference type="InterPro" id="IPR017736">
    <property type="entry name" value="Glyco_hydro_1_beta-glucosidase"/>
</dbReference>
<dbReference type="PANTHER" id="PTHR10353">
    <property type="entry name" value="GLYCOSYL HYDROLASE"/>
    <property type="match status" value="1"/>
</dbReference>
<evidence type="ECO:0000256" key="7">
    <source>
        <dbReference type="PIRSR" id="PIRSR617736-1"/>
    </source>
</evidence>
<comment type="similarity">
    <text evidence="1 9">Belongs to the glycosyl hydrolase 1 family.</text>
</comment>